<feature type="transmembrane region" description="Helical" evidence="9">
    <location>
        <begin position="144"/>
        <end position="161"/>
    </location>
</feature>
<feature type="domain" description="Glycosyltransferase RgtA/B/C/D-like" evidence="10">
    <location>
        <begin position="69"/>
        <end position="228"/>
    </location>
</feature>
<keyword evidence="13" id="KW-1185">Reference proteome</keyword>
<organism evidence="12 13">
    <name type="scientific">Nocardia pseudobrasiliensis</name>
    <dbReference type="NCBI Taxonomy" id="45979"/>
    <lineage>
        <taxon>Bacteria</taxon>
        <taxon>Bacillati</taxon>
        <taxon>Actinomycetota</taxon>
        <taxon>Actinomycetes</taxon>
        <taxon>Mycobacteriales</taxon>
        <taxon>Nocardiaceae</taxon>
        <taxon>Nocardia</taxon>
    </lineage>
</organism>
<dbReference type="Proteomes" id="UP000254869">
    <property type="component" value="Unassembled WGS sequence"/>
</dbReference>
<feature type="region of interest" description="Disordered" evidence="8">
    <location>
        <begin position="277"/>
        <end position="297"/>
    </location>
</feature>
<keyword evidence="7 9" id="KW-0472">Membrane</keyword>
<feature type="domain" description="Putative mannosyltransferase YkcA/B-like C-terminal" evidence="11">
    <location>
        <begin position="526"/>
        <end position="617"/>
    </location>
</feature>
<evidence type="ECO:0000256" key="4">
    <source>
        <dbReference type="ARBA" id="ARBA00022679"/>
    </source>
</evidence>
<feature type="transmembrane region" description="Helical" evidence="9">
    <location>
        <begin position="328"/>
        <end position="345"/>
    </location>
</feature>
<feature type="transmembrane region" description="Helical" evidence="9">
    <location>
        <begin position="440"/>
        <end position="460"/>
    </location>
</feature>
<dbReference type="InterPro" id="IPR050297">
    <property type="entry name" value="LipidA_mod_glycosyltrf_83"/>
</dbReference>
<evidence type="ECO:0000259" key="10">
    <source>
        <dbReference type="Pfam" id="PF13231"/>
    </source>
</evidence>
<dbReference type="InterPro" id="IPR056785">
    <property type="entry name" value="YkcA/B-like_C"/>
</dbReference>
<protein>
    <submittedName>
        <fullName evidence="12">4-amino-4-deoxy-L-arabinose transferase-like glycosyltransferase</fullName>
    </submittedName>
</protein>
<feature type="transmembrane region" description="Helical" evidence="9">
    <location>
        <begin position="194"/>
        <end position="213"/>
    </location>
</feature>
<accession>A0A370I746</accession>
<feature type="transmembrane region" description="Helical" evidence="9">
    <location>
        <begin position="118"/>
        <end position="138"/>
    </location>
</feature>
<dbReference type="AlphaFoldDB" id="A0A370I746"/>
<dbReference type="STRING" id="1210086.GCA_001613105_01496"/>
<feature type="transmembrane region" description="Helical" evidence="9">
    <location>
        <begin position="220"/>
        <end position="241"/>
    </location>
</feature>
<evidence type="ECO:0000256" key="9">
    <source>
        <dbReference type="SAM" id="Phobius"/>
    </source>
</evidence>
<dbReference type="Pfam" id="PF13231">
    <property type="entry name" value="PMT_2"/>
    <property type="match status" value="1"/>
</dbReference>
<feature type="transmembrane region" description="Helical" evidence="9">
    <location>
        <begin position="12"/>
        <end position="30"/>
    </location>
</feature>
<comment type="caution">
    <text evidence="12">The sequence shown here is derived from an EMBL/GenBank/DDBJ whole genome shotgun (WGS) entry which is preliminary data.</text>
</comment>
<comment type="subcellular location">
    <subcellularLocation>
        <location evidence="1">Cell membrane</location>
        <topology evidence="1">Multi-pass membrane protein</topology>
    </subcellularLocation>
</comment>
<reference evidence="12 13" key="1">
    <citation type="submission" date="2018-07" db="EMBL/GenBank/DDBJ databases">
        <title>Genomic Encyclopedia of Type Strains, Phase IV (KMG-IV): sequencing the most valuable type-strain genomes for metagenomic binning, comparative biology and taxonomic classification.</title>
        <authorList>
            <person name="Goeker M."/>
        </authorList>
    </citation>
    <scope>NUCLEOTIDE SEQUENCE [LARGE SCALE GENOMIC DNA]</scope>
    <source>
        <strain evidence="12 13">DSM 44290</strain>
    </source>
</reference>
<proteinExistence type="predicted"/>
<dbReference type="PANTHER" id="PTHR33908">
    <property type="entry name" value="MANNOSYLTRANSFERASE YKCB-RELATED"/>
    <property type="match status" value="1"/>
</dbReference>
<feature type="transmembrane region" description="Helical" evidence="9">
    <location>
        <begin position="357"/>
        <end position="376"/>
    </location>
</feature>
<feature type="transmembrane region" description="Helical" evidence="9">
    <location>
        <begin position="87"/>
        <end position="111"/>
    </location>
</feature>
<dbReference type="GO" id="GO:0009103">
    <property type="term" value="P:lipopolysaccharide biosynthetic process"/>
    <property type="evidence" value="ECO:0007669"/>
    <property type="project" value="UniProtKB-ARBA"/>
</dbReference>
<dbReference type="RefSeq" id="WP_114755604.1">
    <property type="nucleotide sequence ID" value="NZ_QQBC01000004.1"/>
</dbReference>
<keyword evidence="4 12" id="KW-0808">Transferase</keyword>
<keyword evidence="6 9" id="KW-1133">Transmembrane helix</keyword>
<dbReference type="InterPro" id="IPR038731">
    <property type="entry name" value="RgtA/B/C-like"/>
</dbReference>
<feature type="transmembrane region" description="Helical" evidence="9">
    <location>
        <begin position="467"/>
        <end position="485"/>
    </location>
</feature>
<evidence type="ECO:0000256" key="5">
    <source>
        <dbReference type="ARBA" id="ARBA00022692"/>
    </source>
</evidence>
<dbReference type="Pfam" id="PF24878">
    <property type="entry name" value="YkcB_C"/>
    <property type="match status" value="1"/>
</dbReference>
<dbReference type="EMBL" id="QQBC01000004">
    <property type="protein sequence ID" value="RDI66549.1"/>
    <property type="molecule type" value="Genomic_DNA"/>
</dbReference>
<evidence type="ECO:0000313" key="13">
    <source>
        <dbReference type="Proteomes" id="UP000254869"/>
    </source>
</evidence>
<keyword evidence="3" id="KW-0328">Glycosyltransferase</keyword>
<feature type="transmembrane region" description="Helical" evidence="9">
    <location>
        <begin position="382"/>
        <end position="403"/>
    </location>
</feature>
<feature type="region of interest" description="Disordered" evidence="8">
    <location>
        <begin position="496"/>
        <end position="516"/>
    </location>
</feature>
<dbReference type="GO" id="GO:0010041">
    <property type="term" value="P:response to iron(III) ion"/>
    <property type="evidence" value="ECO:0007669"/>
    <property type="project" value="TreeGrafter"/>
</dbReference>
<evidence type="ECO:0000256" key="2">
    <source>
        <dbReference type="ARBA" id="ARBA00022475"/>
    </source>
</evidence>
<evidence type="ECO:0000256" key="7">
    <source>
        <dbReference type="ARBA" id="ARBA00023136"/>
    </source>
</evidence>
<evidence type="ECO:0000313" key="12">
    <source>
        <dbReference type="EMBL" id="RDI66549.1"/>
    </source>
</evidence>
<evidence type="ECO:0000256" key="1">
    <source>
        <dbReference type="ARBA" id="ARBA00004651"/>
    </source>
</evidence>
<gene>
    <name evidence="12" type="ORF">DFR76_104299</name>
</gene>
<evidence type="ECO:0000256" key="3">
    <source>
        <dbReference type="ARBA" id="ARBA00022676"/>
    </source>
</evidence>
<keyword evidence="5 9" id="KW-0812">Transmembrane</keyword>
<evidence type="ECO:0000256" key="8">
    <source>
        <dbReference type="SAM" id="MobiDB-lite"/>
    </source>
</evidence>
<name>A0A370I746_9NOCA</name>
<sequence>MVQQIRARTAWELPGLVTLLTATAVLYLWGLRAAGWANPYYAAAVQAGTRSWKALLFASLDPGNAITVDKPPAAMWVMGLSGRLFGFSAWSMLVPQALMGVAAVALLYGAVRRCSGPAAGLLAGAALAVTPVAALMFRYNNPDALMTLLVVAAAYCVVRALQSPNPRWLSAGTGWLALAGVAVGFAFLAKMMQAFLVLPGLALVVLVAAPGGIGARIGKLLTAGVAVLMSAGWYLALVALWPADSRPYIGGSTDNSLWNLAVDYNGLGRVLGNQGRGGGYHGATQPLPDPTHPLASAPQHPAGPHFGGMAGGHDGVLRLFQDSLATEFAWLLPVAVLGLMAGLWITRRGPRTDPDRAGLLLWGGWLASTAAVLSYMSRSFHTYYTVEMTPAIAALAGTGVVLLWRRREHWQARAVLAVMSAVTGVWVCVLLGYTPAWLPWLRWKLLVAGFVAGALLLIGAHRARRTAAVTAAVAVLIGLTGPAAYAAETVALPHSGGSPYSGPERAHGGGFGGGGGNPTATPHLDALLTGAGASRWAAATVGSQQVSSLELRTGASLLAIGGFSGRDDAPTLAQFRQYVSDGAIRYFLVPEHGGRGGGPARSDATTSGGQITAWVRADYTPTIVDGMQVYDLTAPPRA</sequence>
<feature type="transmembrane region" description="Helical" evidence="9">
    <location>
        <begin position="168"/>
        <end position="188"/>
    </location>
</feature>
<dbReference type="GO" id="GO:0005886">
    <property type="term" value="C:plasma membrane"/>
    <property type="evidence" value="ECO:0007669"/>
    <property type="project" value="UniProtKB-SubCell"/>
</dbReference>
<dbReference type="PANTHER" id="PTHR33908:SF3">
    <property type="entry name" value="UNDECAPRENYL PHOSPHATE-ALPHA-4-AMINO-4-DEOXY-L-ARABINOSE ARABINOSYL TRANSFERASE"/>
    <property type="match status" value="1"/>
</dbReference>
<dbReference type="GO" id="GO:0016763">
    <property type="term" value="F:pentosyltransferase activity"/>
    <property type="evidence" value="ECO:0007669"/>
    <property type="project" value="TreeGrafter"/>
</dbReference>
<evidence type="ECO:0000259" key="11">
    <source>
        <dbReference type="Pfam" id="PF24878"/>
    </source>
</evidence>
<evidence type="ECO:0000256" key="6">
    <source>
        <dbReference type="ARBA" id="ARBA00022989"/>
    </source>
</evidence>
<feature type="transmembrane region" description="Helical" evidence="9">
    <location>
        <begin position="415"/>
        <end position="434"/>
    </location>
</feature>
<keyword evidence="2" id="KW-1003">Cell membrane</keyword>